<reference evidence="2" key="2">
    <citation type="journal article" date="2021" name="Microorganisms">
        <title>Bacterial Dimethylsulfoniopropionate Biosynthesis in the East China Sea.</title>
        <authorList>
            <person name="Liu J."/>
            <person name="Zhang Y."/>
            <person name="Liu J."/>
            <person name="Zhong H."/>
            <person name="Williams B.T."/>
            <person name="Zheng Y."/>
            <person name="Curson A.R.J."/>
            <person name="Sun C."/>
            <person name="Sun H."/>
            <person name="Song D."/>
            <person name="Wagner Mackenzie B."/>
            <person name="Bermejo Martinez A."/>
            <person name="Todd J.D."/>
            <person name="Zhang X.H."/>
        </authorList>
    </citation>
    <scope>NUCLEOTIDE SEQUENCE</scope>
    <source>
        <strain evidence="2">AESS21</strain>
    </source>
</reference>
<reference evidence="2" key="1">
    <citation type="submission" date="2018-08" db="EMBL/GenBank/DDBJ databases">
        <authorList>
            <person name="Jin W."/>
            <person name="Wang H."/>
            <person name="Yang Y."/>
            <person name="Li M."/>
            <person name="Liu J."/>
        </authorList>
    </citation>
    <scope>NUCLEOTIDE SEQUENCE</scope>
    <source>
        <strain evidence="2">AESS21</strain>
    </source>
</reference>
<dbReference type="SMART" id="SM00760">
    <property type="entry name" value="Bac_DnaA_C"/>
    <property type="match status" value="1"/>
</dbReference>
<proteinExistence type="predicted"/>
<dbReference type="CDD" id="cd06571">
    <property type="entry name" value="Bac_DnaA_C"/>
    <property type="match status" value="1"/>
</dbReference>
<comment type="caution">
    <text evidence="2">The sequence shown here is derived from an EMBL/GenBank/DDBJ whole genome shotgun (WGS) entry which is preliminary data.</text>
</comment>
<dbReference type="GO" id="GO:0006275">
    <property type="term" value="P:regulation of DNA replication"/>
    <property type="evidence" value="ECO:0007669"/>
    <property type="project" value="InterPro"/>
</dbReference>
<dbReference type="AlphaFoldDB" id="A0A944CAC8"/>
<dbReference type="InterPro" id="IPR010921">
    <property type="entry name" value="Trp_repressor/repl_initiator"/>
</dbReference>
<organism evidence="2 3">
    <name type="scientific">Roseibium polysiphoniae</name>
    <dbReference type="NCBI Taxonomy" id="2571221"/>
    <lineage>
        <taxon>Bacteria</taxon>
        <taxon>Pseudomonadati</taxon>
        <taxon>Pseudomonadota</taxon>
        <taxon>Alphaproteobacteria</taxon>
        <taxon>Hyphomicrobiales</taxon>
        <taxon>Stappiaceae</taxon>
        <taxon>Roseibium</taxon>
    </lineage>
</organism>
<evidence type="ECO:0000313" key="3">
    <source>
        <dbReference type="Proteomes" id="UP000705379"/>
    </source>
</evidence>
<sequence>MSDCREGSVPQRPIYGPGGLTSLLARNRTAAHLHLAEGYVARAYCIQPTDLYRTTRGKAHMAEARQLVMYLAHVEIGMPLINVARHYRRDRSTVAHACRGIEERREDPIFDELVGQIERLISMRQEMAVELALGGVQ</sequence>
<feature type="domain" description="Chromosomal replication initiator DnaA C-terminal" evidence="1">
    <location>
        <begin position="39"/>
        <end position="101"/>
    </location>
</feature>
<dbReference type="GO" id="GO:0043565">
    <property type="term" value="F:sequence-specific DNA binding"/>
    <property type="evidence" value="ECO:0007669"/>
    <property type="project" value="InterPro"/>
</dbReference>
<dbReference type="Gene3D" id="1.10.1750.10">
    <property type="match status" value="1"/>
</dbReference>
<dbReference type="RefSeq" id="WP_213214475.1">
    <property type="nucleotide sequence ID" value="NZ_QTKU01000001.1"/>
</dbReference>
<dbReference type="Pfam" id="PF08299">
    <property type="entry name" value="Bac_DnaA_C"/>
    <property type="match status" value="1"/>
</dbReference>
<evidence type="ECO:0000259" key="1">
    <source>
        <dbReference type="SMART" id="SM00760"/>
    </source>
</evidence>
<gene>
    <name evidence="2" type="ORF">DYI23_00635</name>
</gene>
<dbReference type="EMBL" id="QTKU01000001">
    <property type="protein sequence ID" value="MBS8258709.1"/>
    <property type="molecule type" value="Genomic_DNA"/>
</dbReference>
<dbReference type="Proteomes" id="UP000705379">
    <property type="component" value="Unassembled WGS sequence"/>
</dbReference>
<accession>A0A944CAC8</accession>
<dbReference type="SUPFAM" id="SSF48295">
    <property type="entry name" value="TrpR-like"/>
    <property type="match status" value="1"/>
</dbReference>
<dbReference type="GO" id="GO:0006270">
    <property type="term" value="P:DNA replication initiation"/>
    <property type="evidence" value="ECO:0007669"/>
    <property type="project" value="InterPro"/>
</dbReference>
<evidence type="ECO:0000313" key="2">
    <source>
        <dbReference type="EMBL" id="MBS8258709.1"/>
    </source>
</evidence>
<protein>
    <submittedName>
        <fullName evidence="2">Chromosomal replication initiator DnaA</fullName>
    </submittedName>
</protein>
<name>A0A944CAC8_9HYPH</name>
<dbReference type="GO" id="GO:0005524">
    <property type="term" value="F:ATP binding"/>
    <property type="evidence" value="ECO:0007669"/>
    <property type="project" value="InterPro"/>
</dbReference>
<dbReference type="InterPro" id="IPR013159">
    <property type="entry name" value="DnaA_C"/>
</dbReference>